<feature type="region of interest" description="Disordered" evidence="1">
    <location>
        <begin position="133"/>
        <end position="201"/>
    </location>
</feature>
<evidence type="ECO:0000313" key="3">
    <source>
        <dbReference type="Proteomes" id="UP000716291"/>
    </source>
</evidence>
<dbReference type="Gene3D" id="2.40.70.10">
    <property type="entry name" value="Acid Proteases"/>
    <property type="match status" value="1"/>
</dbReference>
<keyword evidence="3" id="KW-1185">Reference proteome</keyword>
<proteinExistence type="predicted"/>
<sequence length="201" mass="22634">MSKALADKLGLSIDAASETIFTMGNGTKQAGLGVIYDVPVEVKENMIIPCTVEVLPSCPTHFILGNNWLIRAKAKIDFNSESLKVSYKNQKAELPITFLRKQEKIPKITTYTQTYKNPVSQTNSNSRHVHFKEEVDEGTEEENSTEDESIEHSDEDIYSAEDELSDKEHQEEGDDQSLLVLEKESDQEIEIITNNNDQTIP</sequence>
<evidence type="ECO:0000256" key="1">
    <source>
        <dbReference type="SAM" id="MobiDB-lite"/>
    </source>
</evidence>
<feature type="compositionally biased region" description="Acidic residues" evidence="1">
    <location>
        <begin position="134"/>
        <end position="175"/>
    </location>
</feature>
<dbReference type="Proteomes" id="UP000716291">
    <property type="component" value="Unassembled WGS sequence"/>
</dbReference>
<dbReference type="AlphaFoldDB" id="A0A9P6WV39"/>
<feature type="compositionally biased region" description="Polar residues" evidence="1">
    <location>
        <begin position="192"/>
        <end position="201"/>
    </location>
</feature>
<evidence type="ECO:0000313" key="2">
    <source>
        <dbReference type="EMBL" id="KAG1292798.1"/>
    </source>
</evidence>
<protein>
    <submittedName>
        <fullName evidence="2">Uncharacterized protein</fullName>
    </submittedName>
</protein>
<comment type="caution">
    <text evidence="2">The sequence shown here is derived from an EMBL/GenBank/DDBJ whole genome shotgun (WGS) entry which is preliminary data.</text>
</comment>
<organism evidence="2 3">
    <name type="scientific">Rhizopus oryzae</name>
    <name type="common">Mucormycosis agent</name>
    <name type="synonym">Rhizopus arrhizus var. delemar</name>
    <dbReference type="NCBI Taxonomy" id="64495"/>
    <lineage>
        <taxon>Eukaryota</taxon>
        <taxon>Fungi</taxon>
        <taxon>Fungi incertae sedis</taxon>
        <taxon>Mucoromycota</taxon>
        <taxon>Mucoromycotina</taxon>
        <taxon>Mucoromycetes</taxon>
        <taxon>Mucorales</taxon>
        <taxon>Mucorineae</taxon>
        <taxon>Rhizopodaceae</taxon>
        <taxon>Rhizopus</taxon>
    </lineage>
</organism>
<reference evidence="2" key="1">
    <citation type="journal article" date="2020" name="Microb. Genom.">
        <title>Genetic diversity of clinical and environmental Mucorales isolates obtained from an investigation of mucormycosis cases among solid organ transplant recipients.</title>
        <authorList>
            <person name="Nguyen M.H."/>
            <person name="Kaul D."/>
            <person name="Muto C."/>
            <person name="Cheng S.J."/>
            <person name="Richter R.A."/>
            <person name="Bruno V.M."/>
            <person name="Liu G."/>
            <person name="Beyhan S."/>
            <person name="Sundermann A.J."/>
            <person name="Mounaud S."/>
            <person name="Pasculle A.W."/>
            <person name="Nierman W.C."/>
            <person name="Driscoll E."/>
            <person name="Cumbie R."/>
            <person name="Clancy C.J."/>
            <person name="Dupont C.L."/>
        </authorList>
    </citation>
    <scope>NUCLEOTIDE SEQUENCE</scope>
    <source>
        <strain evidence="2">GL11</strain>
    </source>
</reference>
<dbReference type="EMBL" id="JAANQT010005950">
    <property type="protein sequence ID" value="KAG1292798.1"/>
    <property type="molecule type" value="Genomic_DNA"/>
</dbReference>
<accession>A0A9P6WV39</accession>
<name>A0A9P6WV39_RHIOR</name>
<dbReference type="InterPro" id="IPR021109">
    <property type="entry name" value="Peptidase_aspartic_dom_sf"/>
</dbReference>
<gene>
    <name evidence="2" type="ORF">G6F64_013629</name>
</gene>